<protein>
    <recommendedName>
        <fullName evidence="3">Porin</fullName>
    </recommendedName>
</protein>
<gene>
    <name evidence="1" type="ORF">CFL01nite_04470</name>
</gene>
<accession>A0AB73B4X1</accession>
<comment type="caution">
    <text evidence="1">The sequence shown here is derived from an EMBL/GenBank/DDBJ whole genome shotgun (WGS) entry which is preliminary data.</text>
</comment>
<dbReference type="RefSeq" id="WP_255312468.1">
    <property type="nucleotide sequence ID" value="NZ_BJNB01000004.1"/>
</dbReference>
<proteinExistence type="predicted"/>
<dbReference type="EMBL" id="BJNB01000004">
    <property type="protein sequence ID" value="GEB96952.1"/>
    <property type="molecule type" value="Genomic_DNA"/>
</dbReference>
<organism evidence="1 2">
    <name type="scientific">Corynebacterium flavescens</name>
    <dbReference type="NCBI Taxonomy" id="28028"/>
    <lineage>
        <taxon>Bacteria</taxon>
        <taxon>Bacillati</taxon>
        <taxon>Actinomycetota</taxon>
        <taxon>Actinomycetes</taxon>
        <taxon>Mycobacteriales</taxon>
        <taxon>Corynebacteriaceae</taxon>
        <taxon>Corynebacterium</taxon>
    </lineage>
</organism>
<evidence type="ECO:0008006" key="3">
    <source>
        <dbReference type="Google" id="ProtNLM"/>
    </source>
</evidence>
<evidence type="ECO:0000313" key="1">
    <source>
        <dbReference type="EMBL" id="GEB96952.1"/>
    </source>
</evidence>
<reference evidence="1 2" key="1">
    <citation type="submission" date="2019-06" db="EMBL/GenBank/DDBJ databases">
        <title>Whole genome shotgun sequence of Corynebacterium flavescens NBRC 14136.</title>
        <authorList>
            <person name="Hosoyama A."/>
            <person name="Uohara A."/>
            <person name="Ohji S."/>
            <person name="Ichikawa N."/>
        </authorList>
    </citation>
    <scope>NUCLEOTIDE SEQUENCE [LARGE SCALE GENOMIC DNA]</scope>
    <source>
        <strain evidence="1 2">NBRC 14136</strain>
    </source>
</reference>
<dbReference type="Proteomes" id="UP000315353">
    <property type="component" value="Unassembled WGS sequence"/>
</dbReference>
<name>A0AB73B4X1_CORFL</name>
<evidence type="ECO:0000313" key="2">
    <source>
        <dbReference type="Proteomes" id="UP000315353"/>
    </source>
</evidence>
<dbReference type="GeneID" id="82881659"/>
<sequence length="44" mass="4516">MTDLSSLSSGAFTIISTAFEILSETFGPLITLAKGLSDLLGLIA</sequence>
<dbReference type="AlphaFoldDB" id="A0AB73B4X1"/>